<proteinExistence type="predicted"/>
<evidence type="ECO:0000313" key="2">
    <source>
        <dbReference type="EMBL" id="KAE9385058.1"/>
    </source>
</evidence>
<keyword evidence="3" id="KW-1185">Reference proteome</keyword>
<dbReference type="Pfam" id="PF26138">
    <property type="entry name" value="DUF8040"/>
    <property type="match status" value="1"/>
</dbReference>
<protein>
    <recommendedName>
        <fullName evidence="1">DUF8040 domain-containing protein</fullName>
    </recommendedName>
</protein>
<dbReference type="InterPro" id="IPR058353">
    <property type="entry name" value="DUF8040"/>
</dbReference>
<dbReference type="AlphaFoldDB" id="A0A6A4GHV1"/>
<gene>
    <name evidence="2" type="ORF">BT96DRAFT_742584</name>
</gene>
<evidence type="ECO:0000259" key="1">
    <source>
        <dbReference type="Pfam" id="PF26138"/>
    </source>
</evidence>
<evidence type="ECO:0000313" key="3">
    <source>
        <dbReference type="Proteomes" id="UP000799118"/>
    </source>
</evidence>
<dbReference type="OrthoDB" id="2430314at2759"/>
<feature type="non-terminal residue" evidence="2">
    <location>
        <position position="85"/>
    </location>
</feature>
<reference evidence="2" key="1">
    <citation type="journal article" date="2019" name="Environ. Microbiol.">
        <title>Fungal ecological strategies reflected in gene transcription - a case study of two litter decomposers.</title>
        <authorList>
            <person name="Barbi F."/>
            <person name="Kohler A."/>
            <person name="Barry K."/>
            <person name="Baskaran P."/>
            <person name="Daum C."/>
            <person name="Fauchery L."/>
            <person name="Ihrmark K."/>
            <person name="Kuo A."/>
            <person name="LaButti K."/>
            <person name="Lipzen A."/>
            <person name="Morin E."/>
            <person name="Grigoriev I.V."/>
            <person name="Henrissat B."/>
            <person name="Lindahl B."/>
            <person name="Martin F."/>
        </authorList>
    </citation>
    <scope>NUCLEOTIDE SEQUENCE</scope>
    <source>
        <strain evidence="2">JB14</strain>
    </source>
</reference>
<feature type="non-terminal residue" evidence="2">
    <location>
        <position position="1"/>
    </location>
</feature>
<organism evidence="2 3">
    <name type="scientific">Gymnopus androsaceus JB14</name>
    <dbReference type="NCBI Taxonomy" id="1447944"/>
    <lineage>
        <taxon>Eukaryota</taxon>
        <taxon>Fungi</taxon>
        <taxon>Dikarya</taxon>
        <taxon>Basidiomycota</taxon>
        <taxon>Agaricomycotina</taxon>
        <taxon>Agaricomycetes</taxon>
        <taxon>Agaricomycetidae</taxon>
        <taxon>Agaricales</taxon>
        <taxon>Marasmiineae</taxon>
        <taxon>Omphalotaceae</taxon>
        <taxon>Gymnopus</taxon>
    </lineage>
</organism>
<name>A0A6A4GHV1_9AGAR</name>
<dbReference type="EMBL" id="ML770037">
    <property type="protein sequence ID" value="KAE9385058.1"/>
    <property type="molecule type" value="Genomic_DNA"/>
</dbReference>
<feature type="domain" description="DUF8040" evidence="1">
    <location>
        <begin position="24"/>
        <end position="85"/>
    </location>
</feature>
<dbReference type="Proteomes" id="UP000799118">
    <property type="component" value="Unassembled WGS sequence"/>
</dbReference>
<accession>A0A6A4GHV1</accession>
<sequence>IMHTVAAAVNLYSDSKYWKQPYHTSALTGYAWVQELKNGHPDRIHCELGVLLHVFLGLAYELKLLGFRTSRYGITVDEQLAIFLY</sequence>